<evidence type="ECO:0000313" key="3">
    <source>
        <dbReference type="Proteomes" id="UP000195880"/>
    </source>
</evidence>
<sequence>MRTLESSRDQVDDAPHAGWQTAQMIDDLPAGLMARHPADDDHLRVLAVLDAWWGGLKGEAGATERALLLPQLYFQHFTTTSFLVERGGGEVAAFLVGFLSQTDPETAYVHFVGVDPALHGQGVGRALYRAFFELARSNGRRYVNCITSPENTASQAFHTRLGFTASGVKPDYDGPGLDRVAFTIELSTDPVATP</sequence>
<name>A0A291W4J6_9ACTN</name>
<dbReference type="InterPro" id="IPR000182">
    <property type="entry name" value="GNAT_dom"/>
</dbReference>
<keyword evidence="3" id="KW-1185">Reference proteome</keyword>
<accession>A0A291W4J6</accession>
<dbReference type="PANTHER" id="PTHR43072">
    <property type="entry name" value="N-ACETYLTRANSFERASE"/>
    <property type="match status" value="1"/>
</dbReference>
<dbReference type="Pfam" id="PF00583">
    <property type="entry name" value="Acetyltransf_1"/>
    <property type="match status" value="1"/>
</dbReference>
<dbReference type="SUPFAM" id="SSF55729">
    <property type="entry name" value="Acyl-CoA N-acyltransferases (Nat)"/>
    <property type="match status" value="1"/>
</dbReference>
<dbReference type="EMBL" id="CP023977">
    <property type="protein sequence ID" value="ATM24833.1"/>
    <property type="molecule type" value="Genomic_DNA"/>
</dbReference>
<dbReference type="GO" id="GO:0016747">
    <property type="term" value="F:acyltransferase activity, transferring groups other than amino-acyl groups"/>
    <property type="evidence" value="ECO:0007669"/>
    <property type="project" value="InterPro"/>
</dbReference>
<dbReference type="PROSITE" id="PS51186">
    <property type="entry name" value="GNAT"/>
    <property type="match status" value="1"/>
</dbReference>
<dbReference type="PANTHER" id="PTHR43072:SF36">
    <property type="entry name" value="RIBOSOMAL-PROTEIN-ALANINE ACETYLTRANSFERASE"/>
    <property type="match status" value="1"/>
</dbReference>
<geneLocation type="plasmid" evidence="3">
    <name>pmdjk44.2</name>
</geneLocation>
<dbReference type="KEGG" id="salf:SMD44_p20050"/>
<dbReference type="InterPro" id="IPR016181">
    <property type="entry name" value="Acyl_CoA_acyltransferase"/>
</dbReference>
<dbReference type="AlphaFoldDB" id="A0A291W4J6"/>
<evidence type="ECO:0000259" key="1">
    <source>
        <dbReference type="PROSITE" id="PS51186"/>
    </source>
</evidence>
<protein>
    <recommendedName>
        <fullName evidence="1">N-acetyltransferase domain-containing protein</fullName>
    </recommendedName>
</protein>
<reference evidence="2 3" key="1">
    <citation type="submission" date="2017-10" db="EMBL/GenBank/DDBJ databases">
        <title>Streptomyces alboflavus Genome sequencing and assembly.</title>
        <authorList>
            <person name="Wang Y."/>
            <person name="Du B."/>
            <person name="Ding Y."/>
            <person name="Liu H."/>
            <person name="Hou Q."/>
            <person name="Liu K."/>
            <person name="Wang C."/>
            <person name="Yao L."/>
        </authorList>
    </citation>
    <scope>NUCLEOTIDE SEQUENCE [LARGE SCALE GENOMIC DNA]</scope>
    <source>
        <strain evidence="2 3">MDJK44</strain>
        <plasmid evidence="3">Plasmid pmdjk44.2</plasmid>
    </source>
</reference>
<dbReference type="RefSeq" id="WP_335756174.1">
    <property type="nucleotide sequence ID" value="NZ_CP023977.1"/>
</dbReference>
<dbReference type="Gene3D" id="3.40.630.30">
    <property type="match status" value="1"/>
</dbReference>
<proteinExistence type="predicted"/>
<keyword evidence="2" id="KW-0614">Plasmid</keyword>
<dbReference type="CDD" id="cd04301">
    <property type="entry name" value="NAT_SF"/>
    <property type="match status" value="1"/>
</dbReference>
<gene>
    <name evidence="2" type="ORF">SMD44_p20050</name>
</gene>
<dbReference type="Proteomes" id="UP000195880">
    <property type="component" value="Plasmid pMDJK44.2"/>
</dbReference>
<feature type="domain" description="N-acetyltransferase" evidence="1">
    <location>
        <begin position="32"/>
        <end position="189"/>
    </location>
</feature>
<evidence type="ECO:0000313" key="2">
    <source>
        <dbReference type="EMBL" id="ATM24833.1"/>
    </source>
</evidence>
<organism evidence="2 3">
    <name type="scientific">Streptomyces alboflavus</name>
    <dbReference type="NCBI Taxonomy" id="67267"/>
    <lineage>
        <taxon>Bacteria</taxon>
        <taxon>Bacillati</taxon>
        <taxon>Actinomycetota</taxon>
        <taxon>Actinomycetes</taxon>
        <taxon>Kitasatosporales</taxon>
        <taxon>Streptomycetaceae</taxon>
        <taxon>Streptomyces</taxon>
    </lineage>
</organism>